<reference evidence="7" key="2">
    <citation type="journal article" date="2022" name="Microbiol. Resour. Announc.">
        <title>Metagenome Sequencing to Explore Phylogenomics of Terrestrial Cyanobacteria.</title>
        <authorList>
            <person name="Ward R.D."/>
            <person name="Stajich J.E."/>
            <person name="Johansen J.R."/>
            <person name="Huntemann M."/>
            <person name="Clum A."/>
            <person name="Foster B."/>
            <person name="Foster B."/>
            <person name="Roux S."/>
            <person name="Palaniappan K."/>
            <person name="Varghese N."/>
            <person name="Mukherjee S."/>
            <person name="Reddy T.B.K."/>
            <person name="Daum C."/>
            <person name="Copeland A."/>
            <person name="Chen I.A."/>
            <person name="Ivanova N.N."/>
            <person name="Kyrpides N.C."/>
            <person name="Shapiro N."/>
            <person name="Eloe-Fadrosh E.A."/>
            <person name="Pietrasiak N."/>
        </authorList>
    </citation>
    <scope>NUCLEOTIDE SEQUENCE</scope>
    <source>
        <strain evidence="7">CPER-KK1</strain>
    </source>
</reference>
<dbReference type="Pfam" id="PF12849">
    <property type="entry name" value="PBP_like_2"/>
    <property type="match status" value="1"/>
</dbReference>
<evidence type="ECO:0000256" key="3">
    <source>
        <dbReference type="ARBA" id="ARBA00022592"/>
    </source>
</evidence>
<dbReference type="GO" id="GO:0035435">
    <property type="term" value="P:phosphate ion transmembrane transport"/>
    <property type="evidence" value="ECO:0007669"/>
    <property type="project" value="InterPro"/>
</dbReference>
<dbReference type="EMBL" id="JAHHIF010000024">
    <property type="protein sequence ID" value="MBW4546400.1"/>
    <property type="molecule type" value="Genomic_DNA"/>
</dbReference>
<organism evidence="7 8">
    <name type="scientific">Symplocastrum torsivum CPER-KK1</name>
    <dbReference type="NCBI Taxonomy" id="450513"/>
    <lineage>
        <taxon>Bacteria</taxon>
        <taxon>Bacillati</taxon>
        <taxon>Cyanobacteriota</taxon>
        <taxon>Cyanophyceae</taxon>
        <taxon>Oscillatoriophycideae</taxon>
        <taxon>Oscillatoriales</taxon>
        <taxon>Microcoleaceae</taxon>
        <taxon>Symplocastrum</taxon>
    </lineage>
</organism>
<dbReference type="Gene3D" id="3.40.190.10">
    <property type="entry name" value="Periplasmic binding protein-like II"/>
    <property type="match status" value="2"/>
</dbReference>
<dbReference type="AlphaFoldDB" id="A0A951PLZ9"/>
<sequence>MILSSIAVRRAVTVSAATIAFSFGSVCAAIAQTVTLNGAGATFPKPLYDRYFDAFKTEANIQVNYEGIGSGGGIKQFIANTVDFAGSDAYPKKEDSDQMTKGVILVPTAGGAVSVVYNLPGVTNLKLSRSVLPAIFMGEITRWNDARIAADNPGVNLPNQPIRLAVRSDGSGTTSIFTKHLGAISSTFKSKIEPGSAPTWLANPLSGKGNPGVAALVKQTAGSIGYVESAYAAQNNLVQALVQNKAGRYVAPTLAEANKALSAVTFTPEFNVSGSEDPADGYPIAGVTWLLIKKQYEDPAKADAVKRMVSWILTKGQELNDDLGYTRIPQNVATRASQAVSSDVAVTR</sequence>
<dbReference type="SUPFAM" id="SSF53850">
    <property type="entry name" value="Periplasmic binding protein-like II"/>
    <property type="match status" value="1"/>
</dbReference>
<reference evidence="7" key="1">
    <citation type="submission" date="2021-05" db="EMBL/GenBank/DDBJ databases">
        <authorList>
            <person name="Pietrasiak N."/>
            <person name="Ward R."/>
            <person name="Stajich J.E."/>
            <person name="Kurbessoian T."/>
        </authorList>
    </citation>
    <scope>NUCLEOTIDE SEQUENCE</scope>
    <source>
        <strain evidence="7">CPER-KK1</strain>
    </source>
</reference>
<name>A0A951PLZ9_9CYAN</name>
<dbReference type="InterPro" id="IPR050962">
    <property type="entry name" value="Phosphate-bind_PstS"/>
</dbReference>
<dbReference type="GO" id="GO:0043190">
    <property type="term" value="C:ATP-binding cassette (ABC) transporter complex"/>
    <property type="evidence" value="ECO:0007669"/>
    <property type="project" value="InterPro"/>
</dbReference>
<evidence type="ECO:0000259" key="6">
    <source>
        <dbReference type="Pfam" id="PF12849"/>
    </source>
</evidence>
<dbReference type="InterPro" id="IPR005673">
    <property type="entry name" value="ABC_phos-bd_PstS"/>
</dbReference>
<proteinExistence type="inferred from homology"/>
<evidence type="ECO:0000313" key="8">
    <source>
        <dbReference type="Proteomes" id="UP000753908"/>
    </source>
</evidence>
<dbReference type="InterPro" id="IPR024370">
    <property type="entry name" value="PBP_domain"/>
</dbReference>
<gene>
    <name evidence="7" type="primary">pstS</name>
    <name evidence="7" type="ORF">KME25_18425</name>
</gene>
<dbReference type="GO" id="GO:0042301">
    <property type="term" value="F:phosphate ion binding"/>
    <property type="evidence" value="ECO:0007669"/>
    <property type="project" value="InterPro"/>
</dbReference>
<evidence type="ECO:0000256" key="4">
    <source>
        <dbReference type="PIRNR" id="PIRNR002756"/>
    </source>
</evidence>
<keyword evidence="2 4" id="KW-0813">Transport</keyword>
<evidence type="ECO:0000313" key="7">
    <source>
        <dbReference type="EMBL" id="MBW4546400.1"/>
    </source>
</evidence>
<protein>
    <recommendedName>
        <fullName evidence="4">Phosphate-binding protein</fullName>
    </recommendedName>
</protein>
<comment type="caution">
    <text evidence="7">The sequence shown here is derived from an EMBL/GenBank/DDBJ whole genome shotgun (WGS) entry which is preliminary data.</text>
</comment>
<dbReference type="CDD" id="cd13565">
    <property type="entry name" value="PBP2_PstS"/>
    <property type="match status" value="1"/>
</dbReference>
<keyword evidence="3 4" id="KW-0592">Phosphate transport</keyword>
<dbReference type="PANTHER" id="PTHR42996">
    <property type="entry name" value="PHOSPHATE-BINDING PROTEIN PSTS"/>
    <property type="match status" value="1"/>
</dbReference>
<keyword evidence="5" id="KW-0732">Signal</keyword>
<dbReference type="Proteomes" id="UP000753908">
    <property type="component" value="Unassembled WGS sequence"/>
</dbReference>
<accession>A0A951PLZ9</accession>
<evidence type="ECO:0000256" key="2">
    <source>
        <dbReference type="ARBA" id="ARBA00022448"/>
    </source>
</evidence>
<dbReference type="PIRSF" id="PIRSF002756">
    <property type="entry name" value="PstS"/>
    <property type="match status" value="1"/>
</dbReference>
<comment type="similarity">
    <text evidence="1 4">Belongs to the PstS family.</text>
</comment>
<feature type="chain" id="PRO_5037076490" description="Phosphate-binding protein" evidence="5">
    <location>
        <begin position="29"/>
        <end position="348"/>
    </location>
</feature>
<dbReference type="PANTHER" id="PTHR42996:SF1">
    <property type="entry name" value="PHOSPHATE-BINDING PROTEIN PSTS"/>
    <property type="match status" value="1"/>
</dbReference>
<feature type="domain" description="PBP" evidence="6">
    <location>
        <begin position="32"/>
        <end position="313"/>
    </location>
</feature>
<evidence type="ECO:0000256" key="5">
    <source>
        <dbReference type="SAM" id="SignalP"/>
    </source>
</evidence>
<feature type="signal peptide" evidence="5">
    <location>
        <begin position="1"/>
        <end position="28"/>
    </location>
</feature>
<dbReference type="NCBIfam" id="TIGR00975">
    <property type="entry name" value="3a0107s03"/>
    <property type="match status" value="1"/>
</dbReference>
<evidence type="ECO:0000256" key="1">
    <source>
        <dbReference type="ARBA" id="ARBA00008725"/>
    </source>
</evidence>